<evidence type="ECO:0000256" key="1">
    <source>
        <dbReference type="ARBA" id="ARBA00004167"/>
    </source>
</evidence>
<dbReference type="PANTHER" id="PTHR31234:SF72">
    <property type="entry name" value="NDR1_HIN1-LIKE PROTEIN 6"/>
    <property type="match status" value="1"/>
</dbReference>
<proteinExistence type="predicted"/>
<feature type="domain" description="Late embryogenesis abundant protein LEA-2 subgroup" evidence="6">
    <location>
        <begin position="88"/>
        <end position="189"/>
    </location>
</feature>
<evidence type="ECO:0000313" key="8">
    <source>
        <dbReference type="Proteomes" id="UP001634393"/>
    </source>
</evidence>
<dbReference type="Proteomes" id="UP001634393">
    <property type="component" value="Unassembled WGS sequence"/>
</dbReference>
<evidence type="ECO:0000256" key="4">
    <source>
        <dbReference type="ARBA" id="ARBA00023136"/>
    </source>
</evidence>
<comment type="caution">
    <text evidence="7">The sequence shown here is derived from an EMBL/GenBank/DDBJ whole genome shotgun (WGS) entry which is preliminary data.</text>
</comment>
<evidence type="ECO:0000313" key="7">
    <source>
        <dbReference type="EMBL" id="KAL3821503.1"/>
    </source>
</evidence>
<comment type="subcellular location">
    <subcellularLocation>
        <location evidence="1">Membrane</location>
        <topology evidence="1">Single-pass membrane protein</topology>
    </subcellularLocation>
</comment>
<name>A0ABD3SAZ1_9LAMI</name>
<dbReference type="AlphaFoldDB" id="A0ABD3SAZ1"/>
<accession>A0ABD3SAZ1</accession>
<dbReference type="Pfam" id="PF03168">
    <property type="entry name" value="LEA_2"/>
    <property type="match status" value="1"/>
</dbReference>
<feature type="transmembrane region" description="Helical" evidence="5">
    <location>
        <begin position="25"/>
        <end position="51"/>
    </location>
</feature>
<dbReference type="InterPro" id="IPR044839">
    <property type="entry name" value="NDR1-like"/>
</dbReference>
<evidence type="ECO:0000256" key="2">
    <source>
        <dbReference type="ARBA" id="ARBA00022692"/>
    </source>
</evidence>
<sequence>MLGGSRPHRRNIPRYHHKRSTGKRCFRCICCCYCCIFLIIIILAILSFYFYTIYEPKIPLYKIENLEVKAFDVQPDFSLNTEFQVSMRAENPNSNIGIIYGRDSYVIVEYTDTNLCSGKIPSFHQGIKNTTIVRIDLKGRSEFGSGLQEAFRANQKSGRVPLLVRVKVPVRVVVGEFPLKQFDVFINCSMLVDNLVPNKKIRVLSSHNSYSVQI</sequence>
<protein>
    <recommendedName>
        <fullName evidence="6">Late embryogenesis abundant protein LEA-2 subgroup domain-containing protein</fullName>
    </recommendedName>
</protein>
<keyword evidence="8" id="KW-1185">Reference proteome</keyword>
<evidence type="ECO:0000256" key="3">
    <source>
        <dbReference type="ARBA" id="ARBA00022989"/>
    </source>
</evidence>
<keyword evidence="2 5" id="KW-0812">Transmembrane</keyword>
<evidence type="ECO:0000259" key="6">
    <source>
        <dbReference type="Pfam" id="PF03168"/>
    </source>
</evidence>
<reference evidence="7 8" key="1">
    <citation type="submission" date="2024-12" db="EMBL/GenBank/DDBJ databases">
        <title>The unique morphological basis and parallel evolutionary history of personate flowers in Penstemon.</title>
        <authorList>
            <person name="Depatie T.H."/>
            <person name="Wessinger C.A."/>
        </authorList>
    </citation>
    <scope>NUCLEOTIDE SEQUENCE [LARGE SCALE GENOMIC DNA]</scope>
    <source>
        <strain evidence="7">WTNN_2</strain>
        <tissue evidence="7">Leaf</tissue>
    </source>
</reference>
<dbReference type="EMBL" id="JBJXBP010000007">
    <property type="protein sequence ID" value="KAL3821503.1"/>
    <property type="molecule type" value="Genomic_DNA"/>
</dbReference>
<gene>
    <name evidence="7" type="ORF">ACJIZ3_007408</name>
</gene>
<keyword evidence="3 5" id="KW-1133">Transmembrane helix</keyword>
<dbReference type="GO" id="GO:0016020">
    <property type="term" value="C:membrane"/>
    <property type="evidence" value="ECO:0007669"/>
    <property type="project" value="UniProtKB-SubCell"/>
</dbReference>
<dbReference type="InterPro" id="IPR004864">
    <property type="entry name" value="LEA_2"/>
</dbReference>
<evidence type="ECO:0000256" key="5">
    <source>
        <dbReference type="SAM" id="Phobius"/>
    </source>
</evidence>
<keyword evidence="4 5" id="KW-0472">Membrane</keyword>
<dbReference type="PANTHER" id="PTHR31234">
    <property type="entry name" value="LATE EMBRYOGENESIS ABUNDANT (LEA) HYDROXYPROLINE-RICH GLYCOPROTEIN FAMILY"/>
    <property type="match status" value="1"/>
</dbReference>
<organism evidence="7 8">
    <name type="scientific">Penstemon smallii</name>
    <dbReference type="NCBI Taxonomy" id="265156"/>
    <lineage>
        <taxon>Eukaryota</taxon>
        <taxon>Viridiplantae</taxon>
        <taxon>Streptophyta</taxon>
        <taxon>Embryophyta</taxon>
        <taxon>Tracheophyta</taxon>
        <taxon>Spermatophyta</taxon>
        <taxon>Magnoliopsida</taxon>
        <taxon>eudicotyledons</taxon>
        <taxon>Gunneridae</taxon>
        <taxon>Pentapetalae</taxon>
        <taxon>asterids</taxon>
        <taxon>lamiids</taxon>
        <taxon>Lamiales</taxon>
        <taxon>Plantaginaceae</taxon>
        <taxon>Cheloneae</taxon>
        <taxon>Penstemon</taxon>
    </lineage>
</organism>